<proteinExistence type="predicted"/>
<reference evidence="1" key="2">
    <citation type="journal article" date="2020" name="Front. Microbiol.">
        <title>Genetic Variants of the DSF Quorum Sensing System in Stenotrophomonas maltophilia Influence Virulence and Resistance Phenotypes Among Genotypically Diverse Clinical Isolates.</title>
        <authorList>
            <person name="Yero D."/>
            <person name="Huedo P."/>
            <person name="Conchillo-Sole O."/>
            <person name="Martinez-Servat S."/>
            <person name="Mamat U."/>
            <person name="Coves X."/>
            <person name="Llanas F."/>
            <person name="Roca I."/>
            <person name="Vila J."/>
            <person name="Schaible U.E."/>
            <person name="Daura X."/>
            <person name="Gibert I."/>
        </authorList>
    </citation>
    <scope>NUCLEOTIDE SEQUENCE</scope>
    <source>
        <strain evidence="1">OG156</strain>
    </source>
</reference>
<evidence type="ECO:0000313" key="2">
    <source>
        <dbReference type="Proteomes" id="UP000822271"/>
    </source>
</evidence>
<evidence type="ECO:0000313" key="1">
    <source>
        <dbReference type="EMBL" id="MBA0313103.1"/>
    </source>
</evidence>
<sequence>MTEFYYCDFWFGAKKSARNIISESEAQSRHESQARYTVLVGSPTTPSAIVDVLLDKDMIGVDFLDEHLRERLTYQFQQVAPGNLFLSMAVHRTFDEKSDSIAEGTSYLFNEDGRLTITRENFSPHHLEESSTTHDPTGNYEPVPVFGHYSGLIAEER</sequence>
<name>A0AAW3SAF4_STEMA</name>
<dbReference type="AlphaFoldDB" id="A0AAW3SAF4"/>
<gene>
    <name evidence="1" type="ORF">D7Y33_19145</name>
</gene>
<reference evidence="1" key="1">
    <citation type="submission" date="2018-09" db="EMBL/GenBank/DDBJ databases">
        <authorList>
            <person name="Groschel M."/>
            <person name="Kohl T."/>
            <person name="Conchillo-Sole O."/>
            <person name="Mamat U."/>
            <person name="Yero D."/>
            <person name="Niemann S."/>
            <person name="Daura X."/>
            <person name="Gibert I."/>
        </authorList>
    </citation>
    <scope>NUCLEOTIDE SEQUENCE</scope>
    <source>
        <strain evidence="1">OG156</strain>
    </source>
</reference>
<dbReference type="RefSeq" id="WP_049426667.1">
    <property type="nucleotide sequence ID" value="NZ_CP154630.1"/>
</dbReference>
<organism evidence="1 2">
    <name type="scientific">Stenotrophomonas maltophilia</name>
    <name type="common">Pseudomonas maltophilia</name>
    <name type="synonym">Xanthomonas maltophilia</name>
    <dbReference type="NCBI Taxonomy" id="40324"/>
    <lineage>
        <taxon>Bacteria</taxon>
        <taxon>Pseudomonadati</taxon>
        <taxon>Pseudomonadota</taxon>
        <taxon>Gammaproteobacteria</taxon>
        <taxon>Lysobacterales</taxon>
        <taxon>Lysobacteraceae</taxon>
        <taxon>Stenotrophomonas</taxon>
        <taxon>Stenotrophomonas maltophilia group</taxon>
    </lineage>
</organism>
<dbReference type="EMBL" id="RAUE01000032">
    <property type="protein sequence ID" value="MBA0313103.1"/>
    <property type="molecule type" value="Genomic_DNA"/>
</dbReference>
<protein>
    <submittedName>
        <fullName evidence="1">Lytic transglycosylase</fullName>
    </submittedName>
</protein>
<dbReference type="Proteomes" id="UP000822271">
    <property type="component" value="Unassembled WGS sequence"/>
</dbReference>
<accession>A0AAW3SAF4</accession>
<comment type="caution">
    <text evidence="1">The sequence shown here is derived from an EMBL/GenBank/DDBJ whole genome shotgun (WGS) entry which is preliminary data.</text>
</comment>